<protein>
    <submittedName>
        <fullName evidence="1">Uncharacterized protein</fullName>
    </submittedName>
</protein>
<organism evidence="1 2">
    <name type="scientific">Mytilus coruscus</name>
    <name type="common">Sea mussel</name>
    <dbReference type="NCBI Taxonomy" id="42192"/>
    <lineage>
        <taxon>Eukaryota</taxon>
        <taxon>Metazoa</taxon>
        <taxon>Spiralia</taxon>
        <taxon>Lophotrochozoa</taxon>
        <taxon>Mollusca</taxon>
        <taxon>Bivalvia</taxon>
        <taxon>Autobranchia</taxon>
        <taxon>Pteriomorphia</taxon>
        <taxon>Mytilida</taxon>
        <taxon>Mytiloidea</taxon>
        <taxon>Mytilidae</taxon>
        <taxon>Mytilinae</taxon>
        <taxon>Mytilus</taxon>
    </lineage>
</organism>
<sequence length="164" mass="18665">MKNKPKLKSSRQFEKVYIENDIPLETRNFQNATRTVLKELGKDRLQICRKSTLIQAHIGCSAAWGMELQGWSTKSNENSIFRGKVLIYINSDIIGICETFLRGNERLHVDGFRFYGNNRKTLHKRATCGSAGVGASAKNNIVNMFDIHVLDKEEEGVLWLEFSA</sequence>
<proteinExistence type="predicted"/>
<dbReference type="AlphaFoldDB" id="A0A6J8BCA1"/>
<dbReference type="OrthoDB" id="6629108at2759"/>
<reference evidence="1 2" key="1">
    <citation type="submission" date="2020-06" db="EMBL/GenBank/DDBJ databases">
        <authorList>
            <person name="Li R."/>
            <person name="Bekaert M."/>
        </authorList>
    </citation>
    <scope>NUCLEOTIDE SEQUENCE [LARGE SCALE GENOMIC DNA]</scope>
    <source>
        <strain evidence="2">wild</strain>
    </source>
</reference>
<name>A0A6J8BCA1_MYTCO</name>
<gene>
    <name evidence="1" type="ORF">MCOR_16431</name>
</gene>
<evidence type="ECO:0000313" key="1">
    <source>
        <dbReference type="EMBL" id="CAC5380484.1"/>
    </source>
</evidence>
<keyword evidence="2" id="KW-1185">Reference proteome</keyword>
<dbReference type="Proteomes" id="UP000507470">
    <property type="component" value="Unassembled WGS sequence"/>
</dbReference>
<dbReference type="EMBL" id="CACVKT020002888">
    <property type="protein sequence ID" value="CAC5380484.1"/>
    <property type="molecule type" value="Genomic_DNA"/>
</dbReference>
<accession>A0A6J8BCA1</accession>
<evidence type="ECO:0000313" key="2">
    <source>
        <dbReference type="Proteomes" id="UP000507470"/>
    </source>
</evidence>